<dbReference type="EMBL" id="LBNE01000002">
    <property type="protein sequence ID" value="KKO72296.1"/>
    <property type="molecule type" value="Genomic_DNA"/>
</dbReference>
<dbReference type="PROSITE" id="PS00061">
    <property type="entry name" value="ADH_SHORT"/>
    <property type="match status" value="1"/>
</dbReference>
<dbReference type="GO" id="GO:0030497">
    <property type="term" value="P:fatty acid elongation"/>
    <property type="evidence" value="ECO:0007669"/>
    <property type="project" value="TreeGrafter"/>
</dbReference>
<dbReference type="PANTHER" id="PTHR42760">
    <property type="entry name" value="SHORT-CHAIN DEHYDROGENASES/REDUCTASES FAMILY MEMBER"/>
    <property type="match status" value="1"/>
</dbReference>
<dbReference type="InterPro" id="IPR020904">
    <property type="entry name" value="Sc_DH/Rdtase_CS"/>
</dbReference>
<evidence type="ECO:0000256" key="1">
    <source>
        <dbReference type="ARBA" id="ARBA00006484"/>
    </source>
</evidence>
<sequence>MKHEQNEDVTLVTGGASGIGLALTEGLLESGHRVLVADVSEENLEALRSKAPATQLRCVHMDVSDEQGVRAVVEDSEASFGPISGLVNSAGIGRDVAFLDTDLDYLQRVLQVNLVGTFLVGREVARCMRQRRRGSIVNIASVSGIRGNAGRAAYGASKGGVITLTKVQAVELASDGIRVNAVAPGPIETPLVGRMHTEAARQRWVSDVPQRRYAAPAELNGTLAWLLDDKLSSFVTGQVVSVDGGFTAAGLL</sequence>
<gene>
    <name evidence="4" type="ORF">AAV32_04060</name>
</gene>
<dbReference type="InterPro" id="IPR002347">
    <property type="entry name" value="SDR_fam"/>
</dbReference>
<keyword evidence="5" id="KW-1185">Reference proteome</keyword>
<feature type="domain" description="Ketoreductase" evidence="3">
    <location>
        <begin position="8"/>
        <end position="185"/>
    </location>
</feature>
<dbReference type="PANTHER" id="PTHR42760:SF123">
    <property type="entry name" value="OXIDOREDUCTASE"/>
    <property type="match status" value="1"/>
</dbReference>
<dbReference type="Gene3D" id="3.40.50.720">
    <property type="entry name" value="NAD(P)-binding Rossmann-like Domain"/>
    <property type="match status" value="1"/>
</dbReference>
<evidence type="ECO:0000313" key="5">
    <source>
        <dbReference type="Proteomes" id="UP000078084"/>
    </source>
</evidence>
<accession>A0A171KTS9</accession>
<dbReference type="SMART" id="SM00822">
    <property type="entry name" value="PKS_KR"/>
    <property type="match status" value="1"/>
</dbReference>
<dbReference type="PRINTS" id="PR00080">
    <property type="entry name" value="SDRFAMILY"/>
</dbReference>
<organism evidence="4 5">
    <name type="scientific">Kerstersia gyiorum</name>
    <dbReference type="NCBI Taxonomy" id="206506"/>
    <lineage>
        <taxon>Bacteria</taxon>
        <taxon>Pseudomonadati</taxon>
        <taxon>Pseudomonadota</taxon>
        <taxon>Betaproteobacteria</taxon>
        <taxon>Burkholderiales</taxon>
        <taxon>Alcaligenaceae</taxon>
        <taxon>Kerstersia</taxon>
    </lineage>
</organism>
<proteinExistence type="inferred from homology"/>
<name>A0A171KTS9_9BURK</name>
<dbReference type="Pfam" id="PF13561">
    <property type="entry name" value="adh_short_C2"/>
    <property type="match status" value="1"/>
</dbReference>
<dbReference type="STRING" id="206506.AAV32_04060"/>
<dbReference type="InterPro" id="IPR036291">
    <property type="entry name" value="NAD(P)-bd_dom_sf"/>
</dbReference>
<dbReference type="PRINTS" id="PR00081">
    <property type="entry name" value="GDHRDH"/>
</dbReference>
<dbReference type="PATRIC" id="fig|206506.3.peg.881"/>
<evidence type="ECO:0000313" key="4">
    <source>
        <dbReference type="EMBL" id="KKO72296.1"/>
    </source>
</evidence>
<protein>
    <submittedName>
        <fullName evidence="4">3-oxoacyl-ACP reductase</fullName>
    </submittedName>
</protein>
<keyword evidence="2" id="KW-0560">Oxidoreductase</keyword>
<evidence type="ECO:0000256" key="2">
    <source>
        <dbReference type="ARBA" id="ARBA00023002"/>
    </source>
</evidence>
<evidence type="ECO:0000259" key="3">
    <source>
        <dbReference type="SMART" id="SM00822"/>
    </source>
</evidence>
<dbReference type="OrthoDB" id="9806974at2"/>
<dbReference type="SUPFAM" id="SSF51735">
    <property type="entry name" value="NAD(P)-binding Rossmann-fold domains"/>
    <property type="match status" value="1"/>
</dbReference>
<comment type="caution">
    <text evidence="4">The sequence shown here is derived from an EMBL/GenBank/DDBJ whole genome shotgun (WGS) entry which is preliminary data.</text>
</comment>
<dbReference type="GO" id="GO:0016616">
    <property type="term" value="F:oxidoreductase activity, acting on the CH-OH group of donors, NAD or NADP as acceptor"/>
    <property type="evidence" value="ECO:0007669"/>
    <property type="project" value="TreeGrafter"/>
</dbReference>
<dbReference type="FunFam" id="3.40.50.720:FF:000173">
    <property type="entry name" value="3-oxoacyl-[acyl-carrier protein] reductase"/>
    <property type="match status" value="1"/>
</dbReference>
<comment type="similarity">
    <text evidence="1">Belongs to the short-chain dehydrogenases/reductases (SDR) family.</text>
</comment>
<reference evidence="4 5" key="1">
    <citation type="submission" date="2015-04" db="EMBL/GenBank/DDBJ databases">
        <title>Genome sequence of Kerstersia gyiorum CG1.</title>
        <authorList>
            <person name="Greninger A.L."/>
            <person name="Kozyreva V."/>
            <person name="Chaturvedi V."/>
        </authorList>
    </citation>
    <scope>NUCLEOTIDE SEQUENCE [LARGE SCALE GENOMIC DNA]</scope>
    <source>
        <strain evidence="4 5">CG1</strain>
    </source>
</reference>
<dbReference type="InterPro" id="IPR057326">
    <property type="entry name" value="KR_dom"/>
</dbReference>
<dbReference type="AlphaFoldDB" id="A0A171KTS9"/>
<dbReference type="RefSeq" id="WP_068367929.1">
    <property type="nucleotide sequence ID" value="NZ_CP033936.1"/>
</dbReference>
<dbReference type="Proteomes" id="UP000078084">
    <property type="component" value="Unassembled WGS sequence"/>
</dbReference>